<gene>
    <name evidence="1" type="ORF">RPERSI_LOCUS9530</name>
</gene>
<feature type="non-terminal residue" evidence="1">
    <location>
        <position position="123"/>
    </location>
</feature>
<evidence type="ECO:0000313" key="2">
    <source>
        <dbReference type="Proteomes" id="UP000789920"/>
    </source>
</evidence>
<dbReference type="Proteomes" id="UP000789920">
    <property type="component" value="Unassembled WGS sequence"/>
</dbReference>
<organism evidence="1 2">
    <name type="scientific">Racocetra persica</name>
    <dbReference type="NCBI Taxonomy" id="160502"/>
    <lineage>
        <taxon>Eukaryota</taxon>
        <taxon>Fungi</taxon>
        <taxon>Fungi incertae sedis</taxon>
        <taxon>Mucoromycota</taxon>
        <taxon>Glomeromycotina</taxon>
        <taxon>Glomeromycetes</taxon>
        <taxon>Diversisporales</taxon>
        <taxon>Gigasporaceae</taxon>
        <taxon>Racocetra</taxon>
    </lineage>
</organism>
<name>A0ACA9PAU6_9GLOM</name>
<sequence>MTRWDEVTANTIRNCWYHTKILPTDTNAVLQNLLDDIPLTVNAELDDLDNELEALHNYLTYPMKAKELLSIPEEDVVYEIPDNDQVIVDIVNTFRTPDQTTNDPEEENDDNDDSTAIPVISTE</sequence>
<proteinExistence type="predicted"/>
<reference evidence="1" key="1">
    <citation type="submission" date="2021-06" db="EMBL/GenBank/DDBJ databases">
        <authorList>
            <person name="Kallberg Y."/>
            <person name="Tangrot J."/>
            <person name="Rosling A."/>
        </authorList>
    </citation>
    <scope>NUCLEOTIDE SEQUENCE</scope>
    <source>
        <strain evidence="1">MA461A</strain>
    </source>
</reference>
<dbReference type="EMBL" id="CAJVQC010018097">
    <property type="protein sequence ID" value="CAG8690642.1"/>
    <property type="molecule type" value="Genomic_DNA"/>
</dbReference>
<evidence type="ECO:0000313" key="1">
    <source>
        <dbReference type="EMBL" id="CAG8690642.1"/>
    </source>
</evidence>
<comment type="caution">
    <text evidence="1">The sequence shown here is derived from an EMBL/GenBank/DDBJ whole genome shotgun (WGS) entry which is preliminary data.</text>
</comment>
<accession>A0ACA9PAU6</accession>
<protein>
    <submittedName>
        <fullName evidence="1">36364_t:CDS:1</fullName>
    </submittedName>
</protein>
<keyword evidence="2" id="KW-1185">Reference proteome</keyword>